<feature type="region of interest" description="Disordered" evidence="1">
    <location>
        <begin position="79"/>
        <end position="139"/>
    </location>
</feature>
<accession>A0A840I251</accession>
<organism evidence="2 3">
    <name type="scientific">Parvularcula dongshanensis</name>
    <dbReference type="NCBI Taxonomy" id="1173995"/>
    <lineage>
        <taxon>Bacteria</taxon>
        <taxon>Pseudomonadati</taxon>
        <taxon>Pseudomonadota</taxon>
        <taxon>Alphaproteobacteria</taxon>
        <taxon>Parvularculales</taxon>
        <taxon>Parvularculaceae</taxon>
        <taxon>Parvularcula</taxon>
    </lineage>
</organism>
<protein>
    <recommendedName>
        <fullName evidence="4">Divergent polysaccharide deacetylase family protein</fullName>
    </recommendedName>
</protein>
<evidence type="ECO:0008006" key="4">
    <source>
        <dbReference type="Google" id="ProtNLM"/>
    </source>
</evidence>
<dbReference type="RefSeq" id="WP_183816039.1">
    <property type="nucleotide sequence ID" value="NZ_JACHOB010000001.1"/>
</dbReference>
<dbReference type="Pfam" id="PF04748">
    <property type="entry name" value="Polysacc_deac_2"/>
    <property type="match status" value="1"/>
</dbReference>
<dbReference type="PANTHER" id="PTHR30105">
    <property type="entry name" value="UNCHARACTERIZED YIBQ-RELATED"/>
    <property type="match status" value="1"/>
</dbReference>
<dbReference type="GO" id="GO:0005975">
    <property type="term" value="P:carbohydrate metabolic process"/>
    <property type="evidence" value="ECO:0007669"/>
    <property type="project" value="InterPro"/>
</dbReference>
<dbReference type="Gene3D" id="3.20.20.370">
    <property type="entry name" value="Glycoside hydrolase/deacetylase"/>
    <property type="match status" value="1"/>
</dbReference>
<proteinExistence type="predicted"/>
<comment type="caution">
    <text evidence="2">The sequence shown here is derived from an EMBL/GenBank/DDBJ whole genome shotgun (WGS) entry which is preliminary data.</text>
</comment>
<name>A0A840I251_9PROT</name>
<dbReference type="AlphaFoldDB" id="A0A840I251"/>
<gene>
    <name evidence="2" type="ORF">GGQ59_000814</name>
</gene>
<dbReference type="SUPFAM" id="SSF88713">
    <property type="entry name" value="Glycoside hydrolase/deacetylase"/>
    <property type="match status" value="1"/>
</dbReference>
<dbReference type="InterPro" id="IPR006837">
    <property type="entry name" value="Divergent_DAC"/>
</dbReference>
<sequence>MRRTPPPSRLRIAWALLILGVLGLVLAAVLVPPPAAPDRSVDLALPTRPDPYAPTGSAMIAEPMPEDDELPIVVRGAEPEEAASDGPGEVVISVLDTPGRTPRAPHEGNPATPPAAPDPGLTRSTPDGPVPARGADGRTPFEAYRRTQKAGEGASLGVVLSGLGLDPALTERALALPPEVSLAFAPYARGLPSLIERARSAGHEVLIELPMSTPGVAPAALGPAALSAERDARGNDRRLAWLLARAPAYPMVTNYLGAGFSRDEAAMGRLMARVAEAGLGYVDDTGAAAGAARIAGVPYAATDRLITPEDGNPAAALRAAAAAARPGRVSLVKVYASDDAVTAIERFLAEPRVGVVPASSAVRTQ</sequence>
<dbReference type="PANTHER" id="PTHR30105:SF2">
    <property type="entry name" value="DIVERGENT POLYSACCHARIDE DEACETYLASE SUPERFAMILY"/>
    <property type="match status" value="1"/>
</dbReference>
<evidence type="ECO:0000313" key="3">
    <source>
        <dbReference type="Proteomes" id="UP000563524"/>
    </source>
</evidence>
<evidence type="ECO:0000256" key="1">
    <source>
        <dbReference type="SAM" id="MobiDB-lite"/>
    </source>
</evidence>
<dbReference type="InterPro" id="IPR011330">
    <property type="entry name" value="Glyco_hydro/deAcase_b/a-brl"/>
</dbReference>
<reference evidence="2 3" key="1">
    <citation type="submission" date="2020-08" db="EMBL/GenBank/DDBJ databases">
        <title>Genomic Encyclopedia of Type Strains, Phase IV (KMG-IV): sequencing the most valuable type-strain genomes for metagenomic binning, comparative biology and taxonomic classification.</title>
        <authorList>
            <person name="Goeker M."/>
        </authorList>
    </citation>
    <scope>NUCLEOTIDE SEQUENCE [LARGE SCALE GENOMIC DNA]</scope>
    <source>
        <strain evidence="2 3">DSM 102850</strain>
    </source>
</reference>
<keyword evidence="3" id="KW-1185">Reference proteome</keyword>
<evidence type="ECO:0000313" key="2">
    <source>
        <dbReference type="EMBL" id="MBB4658314.1"/>
    </source>
</evidence>
<dbReference type="Proteomes" id="UP000563524">
    <property type="component" value="Unassembled WGS sequence"/>
</dbReference>
<dbReference type="EMBL" id="JACHOB010000001">
    <property type="protein sequence ID" value="MBB4658314.1"/>
    <property type="molecule type" value="Genomic_DNA"/>
</dbReference>